<evidence type="ECO:0000313" key="2">
    <source>
        <dbReference type="Proteomes" id="UP001239215"/>
    </source>
</evidence>
<proteinExistence type="predicted"/>
<comment type="caution">
    <text evidence="1">The sequence shown here is derived from an EMBL/GenBank/DDBJ whole genome shotgun (WGS) entry which is preliminary data.</text>
</comment>
<sequence length="354" mass="39728">MSRSLRWDMDGLAVDTWNRVARGDARGIRLREDTITELNLLELDLRHPKLWVHRFNQNAEKAVGGDWEWYVGFGQLWFALRIQAKRMDNDEYRQLQHEGAAGDNYQYDTLIRASQDEPILTFPHYVFFNGWRTWPSGVQWYGCPSGVPLGRCGHASEQEMGCSAMPARLVRAIHAGRGVAGRRVSEYLPRSVPWSWLFGPHSVRSLTGAGRTGVRTNTSRIRSTADWGTHPEAPNNPTVLDVLRWHRAIDAVARRAESDKATLSDEGGFWDEVRAEFSQLVSGRSQDVAAQTEGLGPLPPHAALLMRAGAEPISEGLVAELFNRIGQRRRTVIVTELDPGEALEQLRGEDPALS</sequence>
<dbReference type="EMBL" id="JAUTAN010000001">
    <property type="protein sequence ID" value="MDQ1103793.1"/>
    <property type="molecule type" value="Genomic_DNA"/>
</dbReference>
<dbReference type="InterPro" id="IPR046723">
    <property type="entry name" value="DUF6615"/>
</dbReference>
<dbReference type="AlphaFoldDB" id="A0AAJ1WZM8"/>
<reference evidence="1" key="1">
    <citation type="submission" date="2023-07" db="EMBL/GenBank/DDBJ databases">
        <title>Functional and genomic diversity of the sorghum phyllosphere microbiome.</title>
        <authorList>
            <person name="Shade A."/>
        </authorList>
    </citation>
    <scope>NUCLEOTIDE SEQUENCE</scope>
    <source>
        <strain evidence="1">SORGH_AS_1067</strain>
    </source>
</reference>
<organism evidence="1 2">
    <name type="scientific">Nocardioides zeae</name>
    <dbReference type="NCBI Taxonomy" id="1457234"/>
    <lineage>
        <taxon>Bacteria</taxon>
        <taxon>Bacillati</taxon>
        <taxon>Actinomycetota</taxon>
        <taxon>Actinomycetes</taxon>
        <taxon>Propionibacteriales</taxon>
        <taxon>Nocardioidaceae</taxon>
        <taxon>Nocardioides</taxon>
    </lineage>
</organism>
<dbReference type="Pfam" id="PF20320">
    <property type="entry name" value="DUF6615"/>
    <property type="match status" value="1"/>
</dbReference>
<protein>
    <submittedName>
        <fullName evidence="1">Uncharacterized protein</fullName>
    </submittedName>
</protein>
<evidence type="ECO:0000313" key="1">
    <source>
        <dbReference type="EMBL" id="MDQ1103793.1"/>
    </source>
</evidence>
<name>A0AAJ1WZM8_9ACTN</name>
<gene>
    <name evidence="1" type="ORF">QE405_001077</name>
</gene>
<dbReference type="Proteomes" id="UP001239215">
    <property type="component" value="Unassembled WGS sequence"/>
</dbReference>
<accession>A0AAJ1WZM8</accession>